<dbReference type="InterPro" id="IPR008271">
    <property type="entry name" value="Ser/Thr_kinase_AS"/>
</dbReference>
<dbReference type="GO" id="GO:0004674">
    <property type="term" value="F:protein serine/threonine kinase activity"/>
    <property type="evidence" value="ECO:0007669"/>
    <property type="project" value="UniProtKB-KW"/>
</dbReference>
<reference evidence="19 20" key="1">
    <citation type="journal article" date="2021" name="Elife">
        <title>Chloroplast acquisition without the gene transfer in kleptoplastic sea slugs, Plakobranchus ocellatus.</title>
        <authorList>
            <person name="Maeda T."/>
            <person name="Takahashi S."/>
            <person name="Yoshida T."/>
            <person name="Shimamura S."/>
            <person name="Takaki Y."/>
            <person name="Nagai Y."/>
            <person name="Toyoda A."/>
            <person name="Suzuki Y."/>
            <person name="Arimoto A."/>
            <person name="Ishii H."/>
            <person name="Satoh N."/>
            <person name="Nishiyama T."/>
            <person name="Hasebe M."/>
            <person name="Maruyama T."/>
            <person name="Minagawa J."/>
            <person name="Obokata J."/>
            <person name="Shigenobu S."/>
        </authorList>
    </citation>
    <scope>NUCLEOTIDE SEQUENCE [LARGE SCALE GENOMIC DNA]</scope>
</reference>
<evidence type="ECO:0000256" key="12">
    <source>
        <dbReference type="ARBA" id="ARBA00022840"/>
    </source>
</evidence>
<dbReference type="Pfam" id="PF00069">
    <property type="entry name" value="Pkinase"/>
    <property type="match status" value="1"/>
</dbReference>
<keyword evidence="13" id="KW-0460">Magnesium</keyword>
<dbReference type="Gene3D" id="2.130.10.30">
    <property type="entry name" value="Regulator of chromosome condensation 1/beta-lactamase-inhibitor protein II"/>
    <property type="match status" value="1"/>
</dbReference>
<dbReference type="Pfam" id="PF00415">
    <property type="entry name" value="RCC1"/>
    <property type="match status" value="5"/>
</dbReference>
<accession>A0AAV4HAM8</accession>
<evidence type="ECO:0000256" key="8">
    <source>
        <dbReference type="ARBA" id="ARBA00022679"/>
    </source>
</evidence>
<feature type="region of interest" description="Disordered" evidence="17">
    <location>
        <begin position="39"/>
        <end position="66"/>
    </location>
</feature>
<dbReference type="SUPFAM" id="SSF50985">
    <property type="entry name" value="RCC1/BLIP-II"/>
    <property type="match status" value="1"/>
</dbReference>
<evidence type="ECO:0000256" key="16">
    <source>
        <dbReference type="SAM" id="Coils"/>
    </source>
</evidence>
<gene>
    <name evidence="19" type="ORF">ElyMa_000899100</name>
</gene>
<dbReference type="PROSITE" id="PS00107">
    <property type="entry name" value="PROTEIN_KINASE_ATP"/>
    <property type="match status" value="1"/>
</dbReference>
<feature type="region of interest" description="Disordered" evidence="17">
    <location>
        <begin position="1413"/>
        <end position="1480"/>
    </location>
</feature>
<dbReference type="EMBL" id="BMAT01001843">
    <property type="protein sequence ID" value="GFR93665.1"/>
    <property type="molecule type" value="Genomic_DNA"/>
</dbReference>
<dbReference type="GO" id="GO:0005524">
    <property type="term" value="F:ATP binding"/>
    <property type="evidence" value="ECO:0007669"/>
    <property type="project" value="UniProtKB-UniRule"/>
</dbReference>
<evidence type="ECO:0000256" key="2">
    <source>
        <dbReference type="ARBA" id="ARBA00004496"/>
    </source>
</evidence>
<keyword evidence="8" id="KW-0808">Transferase</keyword>
<keyword evidence="9" id="KW-0479">Metal-binding</keyword>
<keyword evidence="16" id="KW-0175">Coiled coil</keyword>
<dbReference type="PRINTS" id="PR00633">
    <property type="entry name" value="RCCNDNSATION"/>
</dbReference>
<comment type="caution">
    <text evidence="19">The sequence shown here is derived from an EMBL/GenBank/DDBJ whole genome shotgun (WGS) entry which is preliminary data.</text>
</comment>
<keyword evidence="6" id="KW-0723">Serine/threonine-protein kinase</keyword>
<evidence type="ECO:0000256" key="7">
    <source>
        <dbReference type="ARBA" id="ARBA00022553"/>
    </source>
</evidence>
<feature type="compositionally biased region" description="Basic and acidic residues" evidence="17">
    <location>
        <begin position="1019"/>
        <end position="1034"/>
    </location>
</feature>
<evidence type="ECO:0000256" key="15">
    <source>
        <dbReference type="PROSITE-ProRule" id="PRU10141"/>
    </source>
</evidence>
<keyword evidence="11 19" id="KW-0418">Kinase</keyword>
<evidence type="ECO:0000256" key="9">
    <source>
        <dbReference type="ARBA" id="ARBA00022723"/>
    </source>
</evidence>
<evidence type="ECO:0000256" key="11">
    <source>
        <dbReference type="ARBA" id="ARBA00022777"/>
    </source>
</evidence>
<protein>
    <recommendedName>
        <fullName evidence="4">non-specific serine/threonine protein kinase</fullName>
        <ecNumber evidence="4">2.7.11.1</ecNumber>
    </recommendedName>
</protein>
<dbReference type="InterPro" id="IPR011009">
    <property type="entry name" value="Kinase-like_dom_sf"/>
</dbReference>
<keyword evidence="7" id="KW-0597">Phosphoprotein</keyword>
<feature type="compositionally biased region" description="Low complexity" evidence="17">
    <location>
        <begin position="1443"/>
        <end position="1480"/>
    </location>
</feature>
<dbReference type="PROSITE" id="PS50012">
    <property type="entry name" value="RCC1_3"/>
    <property type="match status" value="5"/>
</dbReference>
<feature type="region of interest" description="Disordered" evidence="17">
    <location>
        <begin position="999"/>
        <end position="1034"/>
    </location>
</feature>
<evidence type="ECO:0000313" key="20">
    <source>
        <dbReference type="Proteomes" id="UP000762676"/>
    </source>
</evidence>
<dbReference type="EC" id="2.7.11.1" evidence="4"/>
<feature type="domain" description="Protein kinase" evidence="18">
    <location>
        <begin position="306"/>
        <end position="561"/>
    </location>
</feature>
<dbReference type="PROSITE" id="PS00108">
    <property type="entry name" value="PROTEIN_KINASE_ST"/>
    <property type="match status" value="1"/>
</dbReference>
<dbReference type="PANTHER" id="PTHR44535">
    <property type="entry name" value="PROTEIN CBG16200"/>
    <property type="match status" value="1"/>
</dbReference>
<organism evidence="19 20">
    <name type="scientific">Elysia marginata</name>
    <dbReference type="NCBI Taxonomy" id="1093978"/>
    <lineage>
        <taxon>Eukaryota</taxon>
        <taxon>Metazoa</taxon>
        <taxon>Spiralia</taxon>
        <taxon>Lophotrochozoa</taxon>
        <taxon>Mollusca</taxon>
        <taxon>Gastropoda</taxon>
        <taxon>Heterobranchia</taxon>
        <taxon>Euthyneura</taxon>
        <taxon>Panpulmonata</taxon>
        <taxon>Sacoglossa</taxon>
        <taxon>Placobranchoidea</taxon>
        <taxon>Plakobranchidae</taxon>
        <taxon>Elysia</taxon>
    </lineage>
</organism>
<comment type="subcellular location">
    <subcellularLocation>
        <location evidence="2">Cytoplasm</location>
    </subcellularLocation>
</comment>
<dbReference type="InterPro" id="IPR000719">
    <property type="entry name" value="Prot_kinase_dom"/>
</dbReference>
<evidence type="ECO:0000256" key="3">
    <source>
        <dbReference type="ARBA" id="ARBA00010886"/>
    </source>
</evidence>
<feature type="repeat" description="RCC1" evidence="14">
    <location>
        <begin position="787"/>
        <end position="854"/>
    </location>
</feature>
<feature type="binding site" evidence="15">
    <location>
        <position position="335"/>
    </location>
    <ligand>
        <name>ATP</name>
        <dbReference type="ChEBI" id="CHEBI:30616"/>
    </ligand>
</feature>
<evidence type="ECO:0000256" key="6">
    <source>
        <dbReference type="ARBA" id="ARBA00022527"/>
    </source>
</evidence>
<evidence type="ECO:0000256" key="1">
    <source>
        <dbReference type="ARBA" id="ARBA00001946"/>
    </source>
</evidence>
<feature type="repeat" description="RCC1" evidence="14">
    <location>
        <begin position="683"/>
        <end position="734"/>
    </location>
</feature>
<evidence type="ECO:0000259" key="18">
    <source>
        <dbReference type="PROSITE" id="PS50011"/>
    </source>
</evidence>
<dbReference type="GO" id="GO:0046872">
    <property type="term" value="F:metal ion binding"/>
    <property type="evidence" value="ECO:0007669"/>
    <property type="project" value="UniProtKB-KW"/>
</dbReference>
<dbReference type="FunFam" id="3.30.200.20:FF:000097">
    <property type="entry name" value="Probable serine/threonine-protein kinase nek1"/>
    <property type="match status" value="1"/>
</dbReference>
<dbReference type="Gene3D" id="1.10.510.10">
    <property type="entry name" value="Transferase(Phosphotransferase) domain 1"/>
    <property type="match status" value="1"/>
</dbReference>
<feature type="region of interest" description="Disordered" evidence="17">
    <location>
        <begin position="1217"/>
        <end position="1298"/>
    </location>
</feature>
<dbReference type="PANTHER" id="PTHR44535:SF5">
    <property type="entry name" value="PROTEIN KINASE DOMAIN-CONTAINING PROTEIN"/>
    <property type="match status" value="1"/>
</dbReference>
<dbReference type="InterPro" id="IPR017441">
    <property type="entry name" value="Protein_kinase_ATP_BS"/>
</dbReference>
<feature type="region of interest" description="Disordered" evidence="17">
    <location>
        <begin position="1142"/>
        <end position="1174"/>
    </location>
</feature>
<keyword evidence="20" id="KW-1185">Reference proteome</keyword>
<feature type="compositionally biased region" description="Polar residues" evidence="17">
    <location>
        <begin position="1008"/>
        <end position="1018"/>
    </location>
</feature>
<feature type="coiled-coil region" evidence="16">
    <location>
        <begin position="1371"/>
        <end position="1405"/>
    </location>
</feature>
<comment type="cofactor">
    <cofactor evidence="1">
        <name>Mg(2+)</name>
        <dbReference type="ChEBI" id="CHEBI:18420"/>
    </cofactor>
</comment>
<feature type="compositionally biased region" description="Polar residues" evidence="17">
    <location>
        <begin position="1264"/>
        <end position="1278"/>
    </location>
</feature>
<dbReference type="SMART" id="SM00220">
    <property type="entry name" value="S_TKc"/>
    <property type="match status" value="1"/>
</dbReference>
<proteinExistence type="inferred from homology"/>
<evidence type="ECO:0000256" key="17">
    <source>
        <dbReference type="SAM" id="MobiDB-lite"/>
    </source>
</evidence>
<evidence type="ECO:0000313" key="19">
    <source>
        <dbReference type="EMBL" id="GFR93665.1"/>
    </source>
</evidence>
<name>A0AAV4HAM8_9GAST</name>
<keyword evidence="12 15" id="KW-0067">ATP-binding</keyword>
<sequence length="1480" mass="163903">MTSNNHNGEDSSDTVIKISHVETPQKNTSLSLQNIHDNCSEAKPPIGRPDDTLKRHRRCKSHTTESSPVLQRSLSCHEPSTNLQPEIQDTTRACSAHGSHIRVSHPETEIKTKETKPAIAPVNRLVVVSSKVRNVSSVRHALMPGVALVQYNCESQTLEHIEALIAQQCRGGKVKSIAFLLSCAGSSMQLLVKDEKTINKDGTLDGSVRKFFIDVVNKYMSPDDDFRRLDFLGWYSLQNNETAPPVVAELQNLTGVTVSVWQDLSGQSFSIRWPEDNLRISVGDMYFRLDKLRNWSGRHQQSLAGFEKIRTVGKGAYGTAVLYKKRDDESLVILKEINMHDLNASERQLALNEVSVLALLDHPNIVSYYDSFEEDGVLMIEIEYADNGTLAQYLAKQDKPMKEKDILLMFQQIVAAIRHIHSHNVLHRDLKTDNIFLTKEGVVKVGDFGISKMLGSTNIGAQTVLGTPYYISPEMCEGKQYSFKSDIWALGCILYEMACFQKTFEGSNLPAVVNKIMKVQFSPVKGNYSEGLKDLIKDMLKMNPEERPEANHIMYHRLPTLMSKLDKKDSETEINIAHHENINRKSKIRSVLYYYEFSTTVITCINGLPPRMKIKHMAVGTEHVIVTTTERQVFTWGHGGYGELGHGDLKNRLIPEQVEALQGKSIATVCCGLGFSVFGSDNGLVLTCGDGSQGCLGHGDWCSTSKPRLIESLLSFDVMAMASGTNHVFVIGREGQVMSWGNGSHGQLGLGSEESQCTPTIVQISESVIFTNVQCGVDGTMLISDVGGVFACGNNENNKLGLNNRQGFLMAMKNIFTKTEVDGTNIPTPVRALARHRVVSISMGLFHTAVIVEPGHVITFGKNSEGQLGNQNTKPSSNPVEVKALEDKTVTNVRCGDHYTIASTRCHELFYWGLRYTLPPLYSMEDTTSQSSCNDSTTFASALSKDKPLEKIMNHLSSSGSGTTYMPLPENKSDIKCEISEKEGHSIVSQLHNESYDMQGFRPLSSLPKRSTSASSQENSKDKEKDKDITKEDSVISFQPMEALKLKQGNEKMLFGNIFCHGENFFIQLETTAPPPRRRTFRKRTIRRKSNQSLVSMISPRDHNRESKMAIGGENSCSSDTSEIDTHSAIPTWLREELAESARNVNDGNEADDTSGQSDEERLMGGQKDSSISSIHINRALTPVAGDTPFGARPEGHAFVPADKCSPRNIVYLQSLQPSTSHPPAQNLELYSDSSSGYTTTQVSQGEVAGAVKEGSEAKRKTRSTASKSGQSSTNAESMNKLYSKGRPGRGRGVPLLVRDKPGARGLISDVTAKRREDALLFELERVRQEKHQADARVKLLETERETNRLLLNQEVERLAKERESALLSEVERLRSKIQTQNSLLENSQQAKEQLEKKLNSVLCRDERKFSKGSANTLDRSNSKLKRGNTTNPPEESVLCRATSPSTSSDQTTPRADSSPSSPSSSAKTMKSSSRMCLIQ</sequence>
<evidence type="ECO:0000256" key="5">
    <source>
        <dbReference type="ARBA" id="ARBA00022490"/>
    </source>
</evidence>
<feature type="repeat" description="RCC1" evidence="14">
    <location>
        <begin position="735"/>
        <end position="786"/>
    </location>
</feature>
<dbReference type="Gene3D" id="3.30.200.20">
    <property type="entry name" value="Phosphorylase Kinase, domain 1"/>
    <property type="match status" value="1"/>
</dbReference>
<dbReference type="InterPro" id="IPR009091">
    <property type="entry name" value="RCC1/BLIP-II"/>
</dbReference>
<dbReference type="Proteomes" id="UP000762676">
    <property type="component" value="Unassembled WGS sequence"/>
</dbReference>
<keyword evidence="10 15" id="KW-0547">Nucleotide-binding</keyword>
<dbReference type="InterPro" id="IPR051997">
    <property type="entry name" value="STK_NEK"/>
</dbReference>
<keyword evidence="5" id="KW-0963">Cytoplasm</keyword>
<dbReference type="FunFam" id="1.10.510.10:FF:000262">
    <property type="entry name" value="Serine/threonine-protein kinase Nek8"/>
    <property type="match status" value="1"/>
</dbReference>
<evidence type="ECO:0000256" key="14">
    <source>
        <dbReference type="PROSITE-ProRule" id="PRU00235"/>
    </source>
</evidence>
<feature type="compositionally biased region" description="Polar residues" evidence="17">
    <location>
        <begin position="1232"/>
        <end position="1245"/>
    </location>
</feature>
<dbReference type="InterPro" id="IPR000408">
    <property type="entry name" value="Reg_chr_condens"/>
</dbReference>
<dbReference type="PROSITE" id="PS50011">
    <property type="entry name" value="PROTEIN_KINASE_DOM"/>
    <property type="match status" value="1"/>
</dbReference>
<dbReference type="SUPFAM" id="SSF56112">
    <property type="entry name" value="Protein kinase-like (PK-like)"/>
    <property type="match status" value="1"/>
</dbReference>
<dbReference type="GO" id="GO:0005737">
    <property type="term" value="C:cytoplasm"/>
    <property type="evidence" value="ECO:0007669"/>
    <property type="project" value="UniProtKB-SubCell"/>
</dbReference>
<evidence type="ECO:0000256" key="4">
    <source>
        <dbReference type="ARBA" id="ARBA00012513"/>
    </source>
</evidence>
<feature type="repeat" description="RCC1" evidence="14">
    <location>
        <begin position="631"/>
        <end position="682"/>
    </location>
</feature>
<feature type="repeat" description="RCC1" evidence="14">
    <location>
        <begin position="855"/>
        <end position="906"/>
    </location>
</feature>
<evidence type="ECO:0000256" key="13">
    <source>
        <dbReference type="ARBA" id="ARBA00022842"/>
    </source>
</evidence>
<comment type="similarity">
    <text evidence="3">Belongs to the protein kinase superfamily. NEK Ser/Thr protein kinase family. NIMA subfamily.</text>
</comment>
<evidence type="ECO:0000256" key="10">
    <source>
        <dbReference type="ARBA" id="ARBA00022741"/>
    </source>
</evidence>
<dbReference type="CDD" id="cd08215">
    <property type="entry name" value="STKc_Nek"/>
    <property type="match status" value="1"/>
</dbReference>